<dbReference type="RefSeq" id="WP_161744455.1">
    <property type="nucleotide sequence ID" value="NZ_JAAAMV010000013.1"/>
</dbReference>
<dbReference type="InterPro" id="IPR000073">
    <property type="entry name" value="AB_hydrolase_1"/>
</dbReference>
<dbReference type="PANTHER" id="PTHR10992">
    <property type="entry name" value="METHYLESTERASE FAMILY MEMBER"/>
    <property type="match status" value="1"/>
</dbReference>
<proteinExistence type="predicted"/>
<name>A0ABW9XSP8_9BACL</name>
<dbReference type="InterPro" id="IPR045889">
    <property type="entry name" value="MES/HNL"/>
</dbReference>
<keyword evidence="2" id="KW-0378">Hydrolase</keyword>
<dbReference type="EMBL" id="JAAAMV010000013">
    <property type="protein sequence ID" value="NBD25645.1"/>
    <property type="molecule type" value="Genomic_DNA"/>
</dbReference>
<protein>
    <submittedName>
        <fullName evidence="2">Alpha/beta fold hydrolase</fullName>
    </submittedName>
</protein>
<reference evidence="2 3" key="1">
    <citation type="submission" date="2020-01" db="EMBL/GenBank/DDBJ databases">
        <title>Paenibacillus soybeanensis sp. nov. isolated from the nodules of soybean (Glycine max(L.) Merr).</title>
        <authorList>
            <person name="Wang H."/>
        </authorList>
    </citation>
    <scope>NUCLEOTIDE SEQUENCE [LARGE SCALE GENOMIC DNA]</scope>
    <source>
        <strain evidence="2 3">T1</strain>
    </source>
</reference>
<evidence type="ECO:0000259" key="1">
    <source>
        <dbReference type="Pfam" id="PF12697"/>
    </source>
</evidence>
<dbReference type="SUPFAM" id="SSF53474">
    <property type="entry name" value="alpha/beta-Hydrolases"/>
    <property type="match status" value="1"/>
</dbReference>
<dbReference type="InterPro" id="IPR000639">
    <property type="entry name" value="Epox_hydrolase-like"/>
</dbReference>
<dbReference type="Gene3D" id="3.40.50.1820">
    <property type="entry name" value="alpha/beta hydrolase"/>
    <property type="match status" value="1"/>
</dbReference>
<evidence type="ECO:0000313" key="2">
    <source>
        <dbReference type="EMBL" id="NBD25645.1"/>
    </source>
</evidence>
<dbReference type="PRINTS" id="PR00412">
    <property type="entry name" value="EPOXHYDRLASE"/>
</dbReference>
<evidence type="ECO:0000313" key="3">
    <source>
        <dbReference type="Proteomes" id="UP000665561"/>
    </source>
</evidence>
<organism evidence="2 3">
    <name type="scientific">Paenibacillus glycinis</name>
    <dbReference type="NCBI Taxonomy" id="2697035"/>
    <lineage>
        <taxon>Bacteria</taxon>
        <taxon>Bacillati</taxon>
        <taxon>Bacillota</taxon>
        <taxon>Bacilli</taxon>
        <taxon>Bacillales</taxon>
        <taxon>Paenibacillaceae</taxon>
        <taxon>Paenibacillus</taxon>
    </lineage>
</organism>
<dbReference type="PANTHER" id="PTHR10992:SF1086">
    <property type="entry name" value="AB HYDROLASE-1 DOMAIN-CONTAINING PROTEIN"/>
    <property type="match status" value="1"/>
</dbReference>
<dbReference type="GO" id="GO:0016787">
    <property type="term" value="F:hydrolase activity"/>
    <property type="evidence" value="ECO:0007669"/>
    <property type="project" value="UniProtKB-KW"/>
</dbReference>
<accession>A0ABW9XSP8</accession>
<comment type="caution">
    <text evidence="2">The sequence shown here is derived from an EMBL/GenBank/DDBJ whole genome shotgun (WGS) entry which is preliminary data.</text>
</comment>
<dbReference type="InterPro" id="IPR029058">
    <property type="entry name" value="AB_hydrolase_fold"/>
</dbReference>
<dbReference type="Pfam" id="PF12697">
    <property type="entry name" value="Abhydrolase_6"/>
    <property type="match status" value="1"/>
</dbReference>
<gene>
    <name evidence="2" type="ORF">GT019_17375</name>
</gene>
<feature type="domain" description="AB hydrolase-1" evidence="1">
    <location>
        <begin position="4"/>
        <end position="234"/>
    </location>
</feature>
<dbReference type="PRINTS" id="PR00111">
    <property type="entry name" value="ABHYDROLASE"/>
</dbReference>
<dbReference type="Proteomes" id="UP000665561">
    <property type="component" value="Unassembled WGS sequence"/>
</dbReference>
<sequence length="247" mass="27266">MSTFVLVHGSWHGAWCWDKVVPLLQNAGHRVVAIDLPGHGLDTMPVQEITLQDYTDRLCSVLDNETEQVILVGHSSGGLAITQTAEYRPDKIRTLVYLCAYLPQDGQSLLQVIQSELMVPAVAAPPSAVVISDDQTYMSLDGDRVKANLYGDCSDEDVEFAKDRLCLDPMATFLAPVQLTPQNFGSVPRVYIETLQDIAISIGLQRQMYGQSPCREVITMDTAHSPFFSQPEALSQHLHHIAETSID</sequence>
<keyword evidence="3" id="KW-1185">Reference proteome</keyword>